<evidence type="ECO:0000313" key="3">
    <source>
        <dbReference type="Proteomes" id="UP000324383"/>
    </source>
</evidence>
<sequence>MKRLKLFLFVVCLTPVLPKAQGITGIYFPEIIPDAQSTSMGGTGLAVTNNASIAIYHNASTIAFSQEVMGLTYSYADIKNDHPLHSASLFYRMGRQGKQGFTAAFRHVRGPEISYKGPMGTLRPMAWSLGAGYFNRVTENLSLSLTLQYLRAKTILNENKGTAYVDFGATYHQYLPILSQMASWSVGVQAANLGGKLDGMHLPSRLGIGSAIILPFNIQHSLQIACDIKYFFPSDYRSFETALGAEYSFLKYGIIRAGYNFGNKDKWVGNYGTLGGGIHYWPVCIDFSYALAGSNSFMNRTWQLSLGIVF</sequence>
<evidence type="ECO:0000256" key="1">
    <source>
        <dbReference type="SAM" id="SignalP"/>
    </source>
</evidence>
<reference evidence="2 3" key="1">
    <citation type="submission" date="2019-07" db="EMBL/GenBank/DDBJ databases">
        <title>Draft Genome Sequences of Bacteroides pyogenes Strains Isolated from the Uterus Holstein Dairy Cows with Metritis.</title>
        <authorList>
            <person name="Cunha F."/>
            <person name="Galvao K.N."/>
            <person name="Jeon S.J."/>
            <person name="Jeong K.C."/>
        </authorList>
    </citation>
    <scope>NUCLEOTIDE SEQUENCE [LARGE SCALE GENOMIC DNA]</scope>
    <source>
        <strain evidence="2 3">KG-31</strain>
    </source>
</reference>
<keyword evidence="1" id="KW-0732">Signal</keyword>
<accession>A0A5D3EBN6</accession>
<dbReference type="Proteomes" id="UP000324383">
    <property type="component" value="Unassembled WGS sequence"/>
</dbReference>
<keyword evidence="3" id="KW-1185">Reference proteome</keyword>
<proteinExistence type="predicted"/>
<comment type="caution">
    <text evidence="2">The sequence shown here is derived from an EMBL/GenBank/DDBJ whole genome shotgun (WGS) entry which is preliminary data.</text>
</comment>
<gene>
    <name evidence="2" type="ORF">FNJ60_08920</name>
</gene>
<feature type="chain" id="PRO_5030116216" evidence="1">
    <location>
        <begin position="21"/>
        <end position="310"/>
    </location>
</feature>
<dbReference type="RefSeq" id="WP_148730526.1">
    <property type="nucleotide sequence ID" value="NZ_VKLW01000018.1"/>
</dbReference>
<feature type="signal peptide" evidence="1">
    <location>
        <begin position="1"/>
        <end position="20"/>
    </location>
</feature>
<dbReference type="NCBIfam" id="NF033709">
    <property type="entry name" value="PorV_fam"/>
    <property type="match status" value="1"/>
</dbReference>
<evidence type="ECO:0000313" key="2">
    <source>
        <dbReference type="EMBL" id="TYK33228.1"/>
    </source>
</evidence>
<dbReference type="Gene3D" id="2.40.160.60">
    <property type="entry name" value="Outer membrane protein transport protein (OMPP1/FadL/TodX)"/>
    <property type="match status" value="1"/>
</dbReference>
<protein>
    <submittedName>
        <fullName evidence="2">PorV/PorQ family protein</fullName>
    </submittedName>
</protein>
<name>A0A5D3EBN6_9BACE</name>
<dbReference type="SUPFAM" id="SSF56935">
    <property type="entry name" value="Porins"/>
    <property type="match status" value="1"/>
</dbReference>
<dbReference type="EMBL" id="VKLW01000018">
    <property type="protein sequence ID" value="TYK33228.1"/>
    <property type="molecule type" value="Genomic_DNA"/>
</dbReference>
<organism evidence="2 3">
    <name type="scientific">Bacteroides pyogenes</name>
    <dbReference type="NCBI Taxonomy" id="310300"/>
    <lineage>
        <taxon>Bacteria</taxon>
        <taxon>Pseudomonadati</taxon>
        <taxon>Bacteroidota</taxon>
        <taxon>Bacteroidia</taxon>
        <taxon>Bacteroidales</taxon>
        <taxon>Bacteroidaceae</taxon>
        <taxon>Bacteroides</taxon>
    </lineage>
</organism>
<dbReference type="AlphaFoldDB" id="A0A5D3EBN6"/>